<dbReference type="InterPro" id="IPR051888">
    <property type="entry name" value="UPF0148_domain"/>
</dbReference>
<gene>
    <name evidence="2" type="ORF">chiPu_0019744</name>
</gene>
<accession>A0A401RT15</accession>
<dbReference type="EMBL" id="BEZZ01002147">
    <property type="protein sequence ID" value="GCC21277.1"/>
    <property type="molecule type" value="Genomic_DNA"/>
</dbReference>
<evidence type="ECO:0000313" key="2">
    <source>
        <dbReference type="EMBL" id="GCC21277.1"/>
    </source>
</evidence>
<proteinExistence type="predicted"/>
<organism evidence="2 3">
    <name type="scientific">Chiloscyllium punctatum</name>
    <name type="common">Brownbanded bambooshark</name>
    <name type="synonym">Hemiscyllium punctatum</name>
    <dbReference type="NCBI Taxonomy" id="137246"/>
    <lineage>
        <taxon>Eukaryota</taxon>
        <taxon>Metazoa</taxon>
        <taxon>Chordata</taxon>
        <taxon>Craniata</taxon>
        <taxon>Vertebrata</taxon>
        <taxon>Chondrichthyes</taxon>
        <taxon>Elasmobranchii</taxon>
        <taxon>Galeomorphii</taxon>
        <taxon>Galeoidea</taxon>
        <taxon>Orectolobiformes</taxon>
        <taxon>Hemiscylliidae</taxon>
        <taxon>Chiloscyllium</taxon>
    </lineage>
</organism>
<dbReference type="STRING" id="137246.A0A401RT15"/>
<sequence length="185" mass="20709">MRQWEYYGIWMRQWEYYGINGQLLGVQKSEGEETETVLLQDKKQKNYCVACQELDSDVDKDNPALNPQAALSQVRERQRVLNGQEEPLCSRSTPELSLEARSLPAPGQEPPELAPPRAEGDAPLGPAHLGTPRAGAHREAERVLLQRLAWACGELEQACSVEYSSQLCLLIRNCADALHSLKRLA</sequence>
<dbReference type="Proteomes" id="UP000287033">
    <property type="component" value="Unassembled WGS sequence"/>
</dbReference>
<evidence type="ECO:0000256" key="1">
    <source>
        <dbReference type="SAM" id="MobiDB-lite"/>
    </source>
</evidence>
<dbReference type="PANTHER" id="PTHR16537:SF1">
    <property type="entry name" value="PROTEIN ZNRD2"/>
    <property type="match status" value="1"/>
</dbReference>
<comment type="caution">
    <text evidence="2">The sequence shown here is derived from an EMBL/GenBank/DDBJ whole genome shotgun (WGS) entry which is preliminary data.</text>
</comment>
<dbReference type="PANTHER" id="PTHR16537">
    <property type="entry name" value="SJOEGREN SYNDROME/SCLERODERMA AUTOANTIGEN 1"/>
    <property type="match status" value="1"/>
</dbReference>
<dbReference type="OMA" id="TYCVACQ"/>
<keyword evidence="3" id="KW-1185">Reference proteome</keyword>
<dbReference type="AlphaFoldDB" id="A0A401RT15"/>
<dbReference type="OrthoDB" id="28939at2759"/>
<name>A0A401RT15_CHIPU</name>
<feature type="region of interest" description="Disordered" evidence="1">
    <location>
        <begin position="82"/>
        <end position="132"/>
    </location>
</feature>
<evidence type="ECO:0000313" key="3">
    <source>
        <dbReference type="Proteomes" id="UP000287033"/>
    </source>
</evidence>
<reference evidence="2 3" key="1">
    <citation type="journal article" date="2018" name="Nat. Ecol. Evol.">
        <title>Shark genomes provide insights into elasmobranch evolution and the origin of vertebrates.</title>
        <authorList>
            <person name="Hara Y"/>
            <person name="Yamaguchi K"/>
            <person name="Onimaru K"/>
            <person name="Kadota M"/>
            <person name="Koyanagi M"/>
            <person name="Keeley SD"/>
            <person name="Tatsumi K"/>
            <person name="Tanaka K"/>
            <person name="Motone F"/>
            <person name="Kageyama Y"/>
            <person name="Nozu R"/>
            <person name="Adachi N"/>
            <person name="Nishimura O"/>
            <person name="Nakagawa R"/>
            <person name="Tanegashima C"/>
            <person name="Kiyatake I"/>
            <person name="Matsumoto R"/>
            <person name="Murakumo K"/>
            <person name="Nishida K"/>
            <person name="Terakita A"/>
            <person name="Kuratani S"/>
            <person name="Sato K"/>
            <person name="Hyodo S Kuraku.S."/>
        </authorList>
    </citation>
    <scope>NUCLEOTIDE SEQUENCE [LARGE SCALE GENOMIC DNA]</scope>
</reference>
<protein>
    <submittedName>
        <fullName evidence="2">Uncharacterized protein</fullName>
    </submittedName>
</protein>